<keyword evidence="6 8" id="KW-0472">Membrane</keyword>
<comment type="subcellular location">
    <subcellularLocation>
        <location evidence="1">Cell membrane</location>
        <topology evidence="1">Multi-pass membrane protein</topology>
    </subcellularLocation>
</comment>
<keyword evidence="2" id="KW-1003">Cell membrane</keyword>
<feature type="transmembrane region" description="Helical" evidence="8">
    <location>
        <begin position="307"/>
        <end position="327"/>
    </location>
</feature>
<dbReference type="PANTHER" id="PTHR22926:SF3">
    <property type="entry name" value="UNDECAPRENYL-PHOSPHATE ALPHA-N-ACETYLGLUCOSAMINYL 1-PHOSPHATE TRANSFERASE"/>
    <property type="match status" value="1"/>
</dbReference>
<dbReference type="AlphaFoldDB" id="B6BTK1"/>
<dbReference type="GO" id="GO:0071555">
    <property type="term" value="P:cell wall organization"/>
    <property type="evidence" value="ECO:0007669"/>
    <property type="project" value="TreeGrafter"/>
</dbReference>
<evidence type="ECO:0000256" key="8">
    <source>
        <dbReference type="SAM" id="Phobius"/>
    </source>
</evidence>
<dbReference type="InterPro" id="IPR000715">
    <property type="entry name" value="Glycosyl_transferase_4"/>
</dbReference>
<gene>
    <name evidence="9" type="ORF">KB13_256</name>
</gene>
<feature type="transmembrane region" description="Helical" evidence="8">
    <location>
        <begin position="201"/>
        <end position="217"/>
    </location>
</feature>
<keyword evidence="7" id="KW-0460">Magnesium</keyword>
<evidence type="ECO:0000256" key="6">
    <source>
        <dbReference type="ARBA" id="ARBA00023136"/>
    </source>
</evidence>
<feature type="transmembrane region" description="Helical" evidence="8">
    <location>
        <begin position="45"/>
        <end position="71"/>
    </location>
</feature>
<evidence type="ECO:0000313" key="9">
    <source>
        <dbReference type="EMBL" id="EDZ64124.1"/>
    </source>
</evidence>
<dbReference type="HOGENOM" id="CLU_023982_5_0_4"/>
<keyword evidence="5 8" id="KW-1133">Transmembrane helix</keyword>
<dbReference type="PANTHER" id="PTHR22926">
    <property type="entry name" value="PHOSPHO-N-ACETYLMURAMOYL-PENTAPEPTIDE-TRANSFERASE"/>
    <property type="match status" value="1"/>
</dbReference>
<feature type="transmembrane region" description="Helical" evidence="8">
    <location>
        <begin position="281"/>
        <end position="301"/>
    </location>
</feature>
<feature type="transmembrane region" description="Helical" evidence="8">
    <location>
        <begin position="83"/>
        <end position="104"/>
    </location>
</feature>
<dbReference type="eggNOG" id="COG0472">
    <property type="taxonomic scope" value="Bacteria"/>
</dbReference>
<feature type="binding site" evidence="7">
    <location>
        <position position="198"/>
    </location>
    <ligand>
        <name>Mg(2+)</name>
        <dbReference type="ChEBI" id="CHEBI:18420"/>
    </ligand>
</feature>
<dbReference type="Proteomes" id="UP000004188">
    <property type="component" value="Unassembled WGS sequence"/>
</dbReference>
<comment type="cofactor">
    <cofactor evidence="7">
        <name>Mg(2+)</name>
        <dbReference type="ChEBI" id="CHEBI:18420"/>
    </cofactor>
</comment>
<accession>B6BTK1</accession>
<evidence type="ECO:0000256" key="7">
    <source>
        <dbReference type="PIRSR" id="PIRSR600715-1"/>
    </source>
</evidence>
<dbReference type="EMBL" id="DS995299">
    <property type="protein sequence ID" value="EDZ64124.1"/>
    <property type="molecule type" value="Genomic_DNA"/>
</dbReference>
<protein>
    <submittedName>
        <fullName evidence="9">Methicillin resistance protein, putative</fullName>
    </submittedName>
</protein>
<evidence type="ECO:0000256" key="3">
    <source>
        <dbReference type="ARBA" id="ARBA00022679"/>
    </source>
</evidence>
<dbReference type="STRING" id="314607.KB13_256"/>
<feature type="transmembrane region" description="Helical" evidence="8">
    <location>
        <begin position="116"/>
        <end position="140"/>
    </location>
</feature>
<feature type="binding site" evidence="7">
    <location>
        <position position="138"/>
    </location>
    <ligand>
        <name>Mg(2+)</name>
        <dbReference type="ChEBI" id="CHEBI:18420"/>
    </ligand>
</feature>
<reference evidence="10" key="1">
    <citation type="journal article" date="2012" name="Stand. Genomic Sci.">
        <title>Genome sequence of strain HIMB624, a cultured representative from the OM43 clade of marine Betaproteobacteria.</title>
        <authorList>
            <person name="Huggett M.J."/>
            <person name="Hayakawa D.H."/>
            <person name="Rappe M.S."/>
        </authorList>
    </citation>
    <scope>NUCLEOTIDE SEQUENCE [LARGE SCALE GENOMIC DNA]</scope>
    <source>
        <strain evidence="10">KB13</strain>
    </source>
</reference>
<dbReference type="GO" id="GO:0005886">
    <property type="term" value="C:plasma membrane"/>
    <property type="evidence" value="ECO:0007669"/>
    <property type="project" value="UniProtKB-SubCell"/>
</dbReference>
<feature type="transmembrane region" description="Helical" evidence="8">
    <location>
        <begin position="223"/>
        <end position="242"/>
    </location>
</feature>
<evidence type="ECO:0000256" key="1">
    <source>
        <dbReference type="ARBA" id="ARBA00004651"/>
    </source>
</evidence>
<keyword evidence="3" id="KW-0808">Transferase</keyword>
<name>B6BTK1_9PROT</name>
<evidence type="ECO:0000256" key="4">
    <source>
        <dbReference type="ARBA" id="ARBA00022692"/>
    </source>
</evidence>
<dbReference type="GO" id="GO:0009103">
    <property type="term" value="P:lipopolysaccharide biosynthetic process"/>
    <property type="evidence" value="ECO:0007669"/>
    <property type="project" value="TreeGrafter"/>
</dbReference>
<keyword evidence="10" id="KW-1185">Reference proteome</keyword>
<dbReference type="GO" id="GO:0016780">
    <property type="term" value="F:phosphotransferase activity, for other substituted phosphate groups"/>
    <property type="evidence" value="ECO:0007669"/>
    <property type="project" value="InterPro"/>
</dbReference>
<proteinExistence type="predicted"/>
<feature type="transmembrane region" description="Helical" evidence="8">
    <location>
        <begin position="170"/>
        <end position="189"/>
    </location>
</feature>
<evidence type="ECO:0000256" key="2">
    <source>
        <dbReference type="ARBA" id="ARBA00022475"/>
    </source>
</evidence>
<evidence type="ECO:0000256" key="5">
    <source>
        <dbReference type="ARBA" id="ARBA00022989"/>
    </source>
</evidence>
<keyword evidence="4 8" id="KW-0812">Transmembrane</keyword>
<dbReference type="GO" id="GO:0044038">
    <property type="term" value="P:cell wall macromolecule biosynthetic process"/>
    <property type="evidence" value="ECO:0007669"/>
    <property type="project" value="TreeGrafter"/>
</dbReference>
<sequence length="335" mass="38824">MQSNIFVLLLISLLINLIFIKFNFLKKDYDNPQKIHTGYIPKLGGISIIFFNFLITNSMGYVLIFLPLFIASLYEDINNQGNINIRFICTLIVSVLFCVYFETIQQIDTPVLSGLMSYHFFAVILTTIAIASITQCFNLIDGLNGQTVFNFCLIVLSLLLFEKFDGNTDQVYFYLYFLLSCLPFIILNFPFGKIFLGDHGAYFLGFLAAILVVEFFNSHQELFSWNAILILIYPIFELLFTISRRFINGKKVLSPDTFHIHSLIYKIVSERLRFKNTFKNSISTIILLPLYIYGPISFLIFNDSFNVVLLLVLSYCLIYSFLYFILFKLTRDYSL</sequence>
<organism evidence="9 10">
    <name type="scientific">beta proteobacterium KB13</name>
    <dbReference type="NCBI Taxonomy" id="314607"/>
    <lineage>
        <taxon>Bacteria</taxon>
        <taxon>Pseudomonadati</taxon>
        <taxon>Pseudomonadota</taxon>
        <taxon>Betaproteobacteria</taxon>
        <taxon>Nitrosomonadales</taxon>
        <taxon>OM43 clade</taxon>
    </lineage>
</organism>
<feature type="transmembrane region" description="Helical" evidence="8">
    <location>
        <begin position="147"/>
        <end position="164"/>
    </location>
</feature>
<dbReference type="Pfam" id="PF00953">
    <property type="entry name" value="Glycos_transf_4"/>
    <property type="match status" value="1"/>
</dbReference>
<feature type="transmembrane region" description="Helical" evidence="8">
    <location>
        <begin position="5"/>
        <end position="25"/>
    </location>
</feature>
<dbReference type="CDD" id="cd06912">
    <property type="entry name" value="GT_MraY_like"/>
    <property type="match status" value="1"/>
</dbReference>
<dbReference type="GO" id="GO:0046872">
    <property type="term" value="F:metal ion binding"/>
    <property type="evidence" value="ECO:0007669"/>
    <property type="project" value="UniProtKB-KW"/>
</dbReference>
<evidence type="ECO:0000313" key="10">
    <source>
        <dbReference type="Proteomes" id="UP000004188"/>
    </source>
</evidence>
<keyword evidence="7" id="KW-0479">Metal-binding</keyword>